<gene>
    <name evidence="2" type="ORF">SAMN05216474_0016</name>
</gene>
<name>A0A1I6XA72_9FLAO</name>
<dbReference type="STRING" id="477690.SAMN05216474_0016"/>
<dbReference type="Gene3D" id="3.40.630.30">
    <property type="match status" value="1"/>
</dbReference>
<keyword evidence="3" id="KW-1185">Reference proteome</keyword>
<dbReference type="EMBL" id="FPAS01000001">
    <property type="protein sequence ID" value="SFT34684.1"/>
    <property type="molecule type" value="Genomic_DNA"/>
</dbReference>
<reference evidence="2 3" key="1">
    <citation type="submission" date="2016-10" db="EMBL/GenBank/DDBJ databases">
        <authorList>
            <person name="de Groot N.N."/>
        </authorList>
    </citation>
    <scope>NUCLEOTIDE SEQUENCE [LARGE SCALE GENOMIC DNA]</scope>
    <source>
        <strain evidence="2 3">CGMCC 1.7005</strain>
    </source>
</reference>
<dbReference type="PROSITE" id="PS51186">
    <property type="entry name" value="GNAT"/>
    <property type="match status" value="1"/>
</dbReference>
<evidence type="ECO:0000313" key="3">
    <source>
        <dbReference type="Proteomes" id="UP000236454"/>
    </source>
</evidence>
<dbReference type="InterPro" id="IPR016181">
    <property type="entry name" value="Acyl_CoA_acyltransferase"/>
</dbReference>
<dbReference type="Pfam" id="PF13673">
    <property type="entry name" value="Acetyltransf_10"/>
    <property type="match status" value="1"/>
</dbReference>
<dbReference type="OrthoDB" id="9796171at2"/>
<dbReference type="Proteomes" id="UP000236454">
    <property type="component" value="Unassembled WGS sequence"/>
</dbReference>
<protein>
    <submittedName>
        <fullName evidence="2">ElaA protein</fullName>
    </submittedName>
</protein>
<dbReference type="CDD" id="cd04301">
    <property type="entry name" value="NAT_SF"/>
    <property type="match status" value="1"/>
</dbReference>
<sequence length="147" mass="16605">MKIEIKKWEELSPLALHDLIALRINIFVVEQNCPYPELDGKDLLADHLVIHNETKQLIGTARILAPGVSYKEVSIGRVAIAESERGKAIGHELMRAALDFIGQKYGKVAVKISAQEHLQNYYQQHGFVTVSEMYLEDDIPHVAMKRS</sequence>
<dbReference type="AlphaFoldDB" id="A0A1I6XA72"/>
<dbReference type="SUPFAM" id="SSF55729">
    <property type="entry name" value="Acyl-CoA N-acyltransferases (Nat)"/>
    <property type="match status" value="1"/>
</dbReference>
<evidence type="ECO:0000259" key="1">
    <source>
        <dbReference type="PROSITE" id="PS51186"/>
    </source>
</evidence>
<feature type="domain" description="N-acetyltransferase" evidence="1">
    <location>
        <begin position="3"/>
        <end position="147"/>
    </location>
</feature>
<dbReference type="InterPro" id="IPR000182">
    <property type="entry name" value="GNAT_dom"/>
</dbReference>
<dbReference type="RefSeq" id="WP_090244721.1">
    <property type="nucleotide sequence ID" value="NZ_FPAS01000001.1"/>
</dbReference>
<organism evidence="2 3">
    <name type="scientific">Lishizhenia tianjinensis</name>
    <dbReference type="NCBI Taxonomy" id="477690"/>
    <lineage>
        <taxon>Bacteria</taxon>
        <taxon>Pseudomonadati</taxon>
        <taxon>Bacteroidota</taxon>
        <taxon>Flavobacteriia</taxon>
        <taxon>Flavobacteriales</taxon>
        <taxon>Crocinitomicaceae</taxon>
        <taxon>Lishizhenia</taxon>
    </lineage>
</organism>
<evidence type="ECO:0000313" key="2">
    <source>
        <dbReference type="EMBL" id="SFT34684.1"/>
    </source>
</evidence>
<proteinExistence type="predicted"/>
<dbReference type="GO" id="GO:0016747">
    <property type="term" value="F:acyltransferase activity, transferring groups other than amino-acyl groups"/>
    <property type="evidence" value="ECO:0007669"/>
    <property type="project" value="InterPro"/>
</dbReference>
<accession>A0A1I6XA72</accession>